<feature type="region of interest" description="Disordered" evidence="2">
    <location>
        <begin position="835"/>
        <end position="891"/>
    </location>
</feature>
<dbReference type="AlphaFoldDB" id="D4D5E8"/>
<evidence type="ECO:0008006" key="5">
    <source>
        <dbReference type="Google" id="ProtNLM"/>
    </source>
</evidence>
<dbReference type="HOGENOM" id="CLU_368094_0_0_1"/>
<feature type="compositionally biased region" description="Polar residues" evidence="2">
    <location>
        <begin position="880"/>
        <end position="891"/>
    </location>
</feature>
<dbReference type="Proteomes" id="UP000008383">
    <property type="component" value="Unassembled WGS sequence"/>
</dbReference>
<feature type="compositionally biased region" description="Basic and acidic residues" evidence="2">
    <location>
        <begin position="290"/>
        <end position="303"/>
    </location>
</feature>
<feature type="compositionally biased region" description="Polar residues" evidence="2">
    <location>
        <begin position="244"/>
        <end position="253"/>
    </location>
</feature>
<feature type="coiled-coil region" evidence="1">
    <location>
        <begin position="389"/>
        <end position="416"/>
    </location>
</feature>
<evidence type="ECO:0000256" key="1">
    <source>
        <dbReference type="SAM" id="Coils"/>
    </source>
</evidence>
<keyword evidence="1" id="KW-0175">Coiled coil</keyword>
<feature type="compositionally biased region" description="Basic and acidic residues" evidence="2">
    <location>
        <begin position="267"/>
        <end position="280"/>
    </location>
</feature>
<name>D4D5E8_TRIVH</name>
<evidence type="ECO:0000256" key="2">
    <source>
        <dbReference type="SAM" id="MobiDB-lite"/>
    </source>
</evidence>
<dbReference type="RefSeq" id="XP_003023571.1">
    <property type="nucleotide sequence ID" value="XM_003023525.1"/>
</dbReference>
<accession>D4D5E8</accession>
<dbReference type="EMBL" id="ACYE01000120">
    <property type="protein sequence ID" value="EFE42953.1"/>
    <property type="molecule type" value="Genomic_DNA"/>
</dbReference>
<protein>
    <recommendedName>
        <fullName evidence="5">Rootletin</fullName>
    </recommendedName>
</protein>
<evidence type="ECO:0000313" key="3">
    <source>
        <dbReference type="EMBL" id="EFE42953.1"/>
    </source>
</evidence>
<organism evidence="3 4">
    <name type="scientific">Trichophyton verrucosum (strain HKI 0517)</name>
    <dbReference type="NCBI Taxonomy" id="663202"/>
    <lineage>
        <taxon>Eukaryota</taxon>
        <taxon>Fungi</taxon>
        <taxon>Dikarya</taxon>
        <taxon>Ascomycota</taxon>
        <taxon>Pezizomycotina</taxon>
        <taxon>Eurotiomycetes</taxon>
        <taxon>Eurotiomycetidae</taxon>
        <taxon>Onygenales</taxon>
        <taxon>Arthrodermataceae</taxon>
        <taxon>Trichophyton</taxon>
    </lineage>
</organism>
<reference evidence="4" key="1">
    <citation type="journal article" date="2011" name="Genome Biol.">
        <title>Comparative and functional genomics provide insights into the pathogenicity of dermatophytic fungi.</title>
        <authorList>
            <person name="Burmester A."/>
            <person name="Shelest E."/>
            <person name="Gloeckner G."/>
            <person name="Heddergott C."/>
            <person name="Schindler S."/>
            <person name="Staib P."/>
            <person name="Heidel A."/>
            <person name="Felder M."/>
            <person name="Petzold A."/>
            <person name="Szafranski K."/>
            <person name="Feuermann M."/>
            <person name="Pedruzzi I."/>
            <person name="Priebe S."/>
            <person name="Groth M."/>
            <person name="Winkler R."/>
            <person name="Li W."/>
            <person name="Kniemeyer O."/>
            <person name="Schroeckh V."/>
            <person name="Hertweck C."/>
            <person name="Hube B."/>
            <person name="White T.C."/>
            <person name="Platzer M."/>
            <person name="Guthke R."/>
            <person name="Heitman J."/>
            <person name="Woestemeyer J."/>
            <person name="Zipfel P.F."/>
            <person name="Monod M."/>
            <person name="Brakhage A.A."/>
        </authorList>
    </citation>
    <scope>NUCLEOTIDE SEQUENCE [LARGE SCALE GENOMIC DNA]</scope>
    <source>
        <strain evidence="4">HKI 0517</strain>
    </source>
</reference>
<dbReference type="KEGG" id="tve:TRV_02318"/>
<gene>
    <name evidence="3" type="ORF">TRV_02318</name>
</gene>
<proteinExistence type="predicted"/>
<sequence length="918" mass="102662">MVVFPVIQSQANQKAFHCCERMETVSFLLASGWFVLTKRPRRDPTESFGLGGDLLGKRSPSEFTNPSFISFVKYSMSPKFFSYILTFALAPVVYSVRSSYRSFDNSSSCHINSQKHSKGVKSVHPGSSNALFYTFLSLVHRVWDYPVTCDGQKGKTSQRLLLFSSSRLQVFKIPTSSIMAEAAMHDDGLSPTSKKILKECAVELPAAAVKDSRVSFVARPPSSGAQDAGFSFARPTLPRRAFTSHPQARSSRATSEEDKGLSQSQGDNERALPPDAPSRDEMVIILDTNSVDRAKTKSPERARTVSPSLDRVTITKPASEIVQPTQDIPQPNFSNNIERAVPINTQQATEDELFNLLIQKLKKREEAEVAASKLIDELKASLCTADDHNKQLTIRINELDRQCKEQQKEKVAHKQSVERWKVKFGKIRALMAGIADHQERLLKEYRAIRKEQVSLNVEKDQMHDNLNYLTESTKGLGKTISQYKAQLTGIIHQFTAEEDALKSLLKSKESHLKEIEQLLAKKNQVIEEAKALARKIESEKSVLELNSKEVEKRIREELSRASLMSKDQERARFEQERHTLTREKQQVESEAAKGKEELEAVKLSLQRIKDIENKCEVVSVAHEQALSALKQYQTSQVGEKENVQQQLQAIQSENIILKQEISTLKLTSMAIRGENVTLKQENATLQQTNITNHEENVSLQQKVADTKAQLDTLEKENANVQAEKQEREKQITDLSAVKATIEAERTIIQAENTVLRQENAEVKAENAALKTENAVLTKQKGRSISDQPAARAPSSALSITTPRGPENAGIKKEKDDTSTLPEGILNGIQPTAAVPAQGKTKFHTPSGGNKKKRPTIAPTAPRRQSRISSRFFDPQPTPSPSLSVIASQQDSTTWTVNQSVDTFMSQSRVHKRKRRRGE</sequence>
<feature type="coiled-coil region" evidence="1">
    <location>
        <begin position="501"/>
        <end position="604"/>
    </location>
</feature>
<dbReference type="OrthoDB" id="4201669at2759"/>
<feature type="region of interest" description="Disordered" evidence="2">
    <location>
        <begin position="778"/>
        <end position="820"/>
    </location>
</feature>
<dbReference type="GeneID" id="9577043"/>
<keyword evidence="4" id="KW-1185">Reference proteome</keyword>
<evidence type="ECO:0000313" key="4">
    <source>
        <dbReference type="Proteomes" id="UP000008383"/>
    </source>
</evidence>
<feature type="region of interest" description="Disordered" evidence="2">
    <location>
        <begin position="220"/>
        <end position="280"/>
    </location>
</feature>
<comment type="caution">
    <text evidence="3">The sequence shown here is derived from an EMBL/GenBank/DDBJ whole genome shotgun (WGS) entry which is preliminary data.</text>
</comment>
<feature type="region of interest" description="Disordered" evidence="2">
    <location>
        <begin position="288"/>
        <end position="307"/>
    </location>
</feature>